<organism evidence="4 5">
    <name type="scientific">Phytophthora cactorum</name>
    <dbReference type="NCBI Taxonomy" id="29920"/>
    <lineage>
        <taxon>Eukaryota</taxon>
        <taxon>Sar</taxon>
        <taxon>Stramenopiles</taxon>
        <taxon>Oomycota</taxon>
        <taxon>Peronosporomycetes</taxon>
        <taxon>Peronosporales</taxon>
        <taxon>Peronosporaceae</taxon>
        <taxon>Phytophthora</taxon>
    </lineage>
</organism>
<accession>A0A8T1FQ80</accession>
<dbReference type="EMBL" id="RCMG01000179">
    <property type="protein sequence ID" value="KAG2860600.1"/>
    <property type="molecule type" value="Genomic_DNA"/>
</dbReference>
<comment type="caution">
    <text evidence="4">The sequence shown here is derived from an EMBL/GenBank/DDBJ whole genome shotgun (WGS) entry which is preliminary data.</text>
</comment>
<dbReference type="Proteomes" id="UP000735874">
    <property type="component" value="Unassembled WGS sequence"/>
</dbReference>
<evidence type="ECO:0000313" key="4">
    <source>
        <dbReference type="EMBL" id="KAG2980075.1"/>
    </source>
</evidence>
<dbReference type="EMBL" id="RCMI01000149">
    <property type="protein sequence ID" value="KAG2930224.1"/>
    <property type="molecule type" value="Genomic_DNA"/>
</dbReference>
<name>A0A8T1FQ80_9STRA</name>
<gene>
    <name evidence="1" type="ORF">PC113_g7923</name>
    <name evidence="2" type="ORF">PC115_g6631</name>
    <name evidence="3" type="ORF">PC117_g7798</name>
    <name evidence="4" type="ORF">PC118_g11387</name>
</gene>
<evidence type="ECO:0000313" key="5">
    <source>
        <dbReference type="Proteomes" id="UP000697107"/>
    </source>
</evidence>
<dbReference type="Proteomes" id="UP000697107">
    <property type="component" value="Unassembled WGS sequence"/>
</dbReference>
<dbReference type="Proteomes" id="UP000774804">
    <property type="component" value="Unassembled WGS sequence"/>
</dbReference>
<evidence type="ECO:0000313" key="2">
    <source>
        <dbReference type="EMBL" id="KAG2930224.1"/>
    </source>
</evidence>
<evidence type="ECO:0000313" key="1">
    <source>
        <dbReference type="EMBL" id="KAG2860600.1"/>
    </source>
</evidence>
<dbReference type="EMBL" id="RCMK01000163">
    <property type="protein sequence ID" value="KAG2946216.1"/>
    <property type="molecule type" value="Genomic_DNA"/>
</dbReference>
<protein>
    <submittedName>
        <fullName evidence="4">Uncharacterized protein</fullName>
    </submittedName>
</protein>
<dbReference type="EMBL" id="RCML01000344">
    <property type="protein sequence ID" value="KAG2980075.1"/>
    <property type="molecule type" value="Genomic_DNA"/>
</dbReference>
<dbReference type="Proteomes" id="UP000736787">
    <property type="component" value="Unassembled WGS sequence"/>
</dbReference>
<evidence type="ECO:0000313" key="3">
    <source>
        <dbReference type="EMBL" id="KAG2946216.1"/>
    </source>
</evidence>
<sequence length="82" mass="8886">MLLCRLVVSTDKSQSGRDCALLMVVAGYVRIQDATNGAAREESASNMVVASSARTRGCIMQAHRKYTCVKLGDSIYCIGVRE</sequence>
<proteinExistence type="predicted"/>
<dbReference type="AlphaFoldDB" id="A0A8T1FQ80"/>
<reference evidence="4" key="1">
    <citation type="submission" date="2018-10" db="EMBL/GenBank/DDBJ databases">
        <title>Effector identification in a new, highly contiguous assembly of the strawberry crown rot pathogen Phytophthora cactorum.</title>
        <authorList>
            <person name="Armitage A.D."/>
            <person name="Nellist C.F."/>
            <person name="Bates H."/>
            <person name="Vickerstaff R.J."/>
            <person name="Harrison R.J."/>
        </authorList>
    </citation>
    <scope>NUCLEOTIDE SEQUENCE</scope>
    <source>
        <strain evidence="1">15-7</strain>
        <strain evidence="2">4032</strain>
        <strain evidence="3">4040</strain>
        <strain evidence="4">P415</strain>
    </source>
</reference>